<accession>A0ABS1M3F8</accession>
<evidence type="ECO:0000313" key="2">
    <source>
        <dbReference type="Proteomes" id="UP000602198"/>
    </source>
</evidence>
<sequence>MTEWRASSDSEVVELAGRLRALEWSWQLTDGAELAREFGWGVKSTRANSIMLDTGFGLVGGTIEGRDGRADRIDVMVTERSGNDPERLRAAFTRMTTALSAALGEPTARLSGSAPEVRWAGPQTTLALTNLPTTVRLSLTTNERLARHDLGVEFERQGLL</sequence>
<protein>
    <submittedName>
        <fullName evidence="1">Uncharacterized protein</fullName>
    </submittedName>
</protein>
<name>A0ABS1M3F8_9NOCA</name>
<dbReference type="Proteomes" id="UP000602198">
    <property type="component" value="Unassembled WGS sequence"/>
</dbReference>
<proteinExistence type="predicted"/>
<dbReference type="InterPro" id="IPR046268">
    <property type="entry name" value="DUF6301"/>
</dbReference>
<organism evidence="1 2">
    <name type="scientific">Nocardia acididurans</name>
    <dbReference type="NCBI Taxonomy" id="2802282"/>
    <lineage>
        <taxon>Bacteria</taxon>
        <taxon>Bacillati</taxon>
        <taxon>Actinomycetota</taxon>
        <taxon>Actinomycetes</taxon>
        <taxon>Mycobacteriales</taxon>
        <taxon>Nocardiaceae</taxon>
        <taxon>Nocardia</taxon>
    </lineage>
</organism>
<evidence type="ECO:0000313" key="1">
    <source>
        <dbReference type="EMBL" id="MBL1075197.1"/>
    </source>
</evidence>
<comment type="caution">
    <text evidence="1">The sequence shown here is derived from an EMBL/GenBank/DDBJ whole genome shotgun (WGS) entry which is preliminary data.</text>
</comment>
<dbReference type="EMBL" id="JAERRJ010000004">
    <property type="protein sequence ID" value="MBL1075197.1"/>
    <property type="molecule type" value="Genomic_DNA"/>
</dbReference>
<reference evidence="1 2" key="1">
    <citation type="submission" date="2021-01" db="EMBL/GenBank/DDBJ databases">
        <title>WGS of actinomycetes isolated from Thailand.</title>
        <authorList>
            <person name="Thawai C."/>
        </authorList>
    </citation>
    <scope>NUCLEOTIDE SEQUENCE [LARGE SCALE GENOMIC DNA]</scope>
    <source>
        <strain evidence="1 2">LPG 2</strain>
    </source>
</reference>
<dbReference type="Pfam" id="PF19818">
    <property type="entry name" value="DUF6301"/>
    <property type="match status" value="1"/>
</dbReference>
<dbReference type="RefSeq" id="WP_201946963.1">
    <property type="nucleotide sequence ID" value="NZ_JAERRJ010000004.1"/>
</dbReference>
<gene>
    <name evidence="1" type="ORF">JK358_12420</name>
</gene>
<keyword evidence="2" id="KW-1185">Reference proteome</keyword>